<proteinExistence type="inferred from homology"/>
<dbReference type="GO" id="GO:0030677">
    <property type="term" value="C:ribonuclease P complex"/>
    <property type="evidence" value="ECO:0007669"/>
    <property type="project" value="UniProtKB-UniRule"/>
</dbReference>
<dbReference type="InterPro" id="IPR002759">
    <property type="entry name" value="Pop5/Rpp14/Rnp2-like"/>
</dbReference>
<sequence length="145" mass="15875">MRLLPSLRGRKRYLAFKMLPDDTDAITPVKNSPSRASTAKPLMPHPAGGGIDAPCRGTLSRRDLTLELDRSSQSLLGDAGSSECDIRVLSFDGTEGIVSCMHRETARTRAVLATIYEIRDRRASVRVIGVSGTVKGAKRFFSEKR</sequence>
<organism evidence="4">
    <name type="scientific">uncultured Methanosarcinales archaeon</name>
    <dbReference type="NCBI Taxonomy" id="183757"/>
    <lineage>
        <taxon>Archaea</taxon>
        <taxon>Methanobacteriati</taxon>
        <taxon>Methanobacteriota</taxon>
        <taxon>Stenosarchaea group</taxon>
        <taxon>Methanomicrobia</taxon>
        <taxon>Methanosarcinales</taxon>
        <taxon>environmental samples</taxon>
    </lineage>
</organism>
<comment type="function">
    <text evidence="2">Part of ribonuclease P, a protein complex that generates mature tRNA molecules by cleaving their 5'-ends.</text>
</comment>
<dbReference type="SUPFAM" id="SSF160350">
    <property type="entry name" value="Rnp2-like"/>
    <property type="match status" value="1"/>
</dbReference>
<protein>
    <recommendedName>
        <fullName evidence="2">Ribonuclease P protein component 2</fullName>
        <shortName evidence="2">RNase P component 2</shortName>
        <ecNumber evidence="2">3.1.26.5</ecNumber>
    </recommendedName>
    <alternativeName>
        <fullName evidence="2">Pop5</fullName>
    </alternativeName>
</protein>
<accession>A0A7H1KNG8</accession>
<dbReference type="Pfam" id="PF01900">
    <property type="entry name" value="RNase_P_Rpp14"/>
    <property type="match status" value="1"/>
</dbReference>
<keyword evidence="2" id="KW-0255">Endonuclease</keyword>
<comment type="subunit">
    <text evidence="2">Consists of a catalytic RNA component and at least 4-5 protein subunits.</text>
</comment>
<dbReference type="InterPro" id="IPR038085">
    <property type="entry name" value="Rnp2-like_sf"/>
</dbReference>
<dbReference type="GO" id="GO:0001682">
    <property type="term" value="P:tRNA 5'-leader removal"/>
    <property type="evidence" value="ECO:0007669"/>
    <property type="project" value="UniProtKB-UniRule"/>
</dbReference>
<comment type="catalytic activity">
    <reaction evidence="2">
        <text>Endonucleolytic cleavage of RNA, removing 5'-extranucleotides from tRNA precursor.</text>
        <dbReference type="EC" id="3.1.26.5"/>
    </reaction>
</comment>
<dbReference type="HAMAP" id="MF_00755">
    <property type="entry name" value="RNase_P_2"/>
    <property type="match status" value="1"/>
</dbReference>
<dbReference type="GO" id="GO:0005737">
    <property type="term" value="C:cytoplasm"/>
    <property type="evidence" value="ECO:0007669"/>
    <property type="project" value="UniProtKB-SubCell"/>
</dbReference>
<keyword evidence="2 4" id="KW-0378">Hydrolase</keyword>
<evidence type="ECO:0000313" key="4">
    <source>
        <dbReference type="EMBL" id="QNT35482.1"/>
    </source>
</evidence>
<feature type="region of interest" description="Disordered" evidence="3">
    <location>
        <begin position="26"/>
        <end position="54"/>
    </location>
</feature>
<keyword evidence="2" id="KW-0540">Nuclease</keyword>
<name>A0A7H1KNG8_9EURY</name>
<dbReference type="AlphaFoldDB" id="A0A7H1KNG8"/>
<dbReference type="EC" id="3.1.26.5" evidence="2"/>
<comment type="similarity">
    <text evidence="2">Belongs to the eukaryotic/archaeal RNase P protein component 2 family.</text>
</comment>
<evidence type="ECO:0000256" key="3">
    <source>
        <dbReference type="SAM" id="MobiDB-lite"/>
    </source>
</evidence>
<reference evidence="4" key="1">
    <citation type="submission" date="2020-07" db="EMBL/GenBank/DDBJ databases">
        <title>Unique genomic features of the anaerobic methanotrophic archaea.</title>
        <authorList>
            <person name="Chadwick G.L."/>
            <person name="Skennerton C.T."/>
            <person name="Laso-Perez R."/>
            <person name="Leu A.O."/>
            <person name="Speth D.R."/>
            <person name="Yu H."/>
            <person name="Morgan-Lang C."/>
            <person name="Hatzenpichler R."/>
            <person name="Goudeau D."/>
            <person name="Malmstrom R."/>
            <person name="Brazelton W.J."/>
            <person name="Woyke T."/>
            <person name="Hallam S.J."/>
            <person name="Tyson G.W."/>
            <person name="Wegener G."/>
            <person name="Boetius A."/>
            <person name="Orphan V."/>
        </authorList>
    </citation>
    <scope>NUCLEOTIDE SEQUENCE</scope>
</reference>
<evidence type="ECO:0000256" key="1">
    <source>
        <dbReference type="ARBA" id="ARBA00022694"/>
    </source>
</evidence>
<keyword evidence="2" id="KW-0963">Cytoplasm</keyword>
<evidence type="ECO:0000256" key="2">
    <source>
        <dbReference type="HAMAP-Rule" id="MF_00755"/>
    </source>
</evidence>
<dbReference type="Gene3D" id="3.30.70.3250">
    <property type="entry name" value="Ribonuclease P, Pop5 subunit"/>
    <property type="match status" value="1"/>
</dbReference>
<comment type="subcellular location">
    <subcellularLocation>
        <location evidence="2">Cytoplasm</location>
    </subcellularLocation>
</comment>
<keyword evidence="1 2" id="KW-0819">tRNA processing</keyword>
<dbReference type="EMBL" id="MT776523">
    <property type="protein sequence ID" value="QNT35482.1"/>
    <property type="molecule type" value="Genomic_DNA"/>
</dbReference>
<gene>
    <name evidence="2 4" type="primary">rnp2</name>
    <name evidence="4" type="ORF">EKMJPAOO_00032</name>
</gene>
<dbReference type="GO" id="GO:0004526">
    <property type="term" value="F:ribonuclease P activity"/>
    <property type="evidence" value="ECO:0007669"/>
    <property type="project" value="UniProtKB-UniRule"/>
</dbReference>